<feature type="region of interest" description="Disordered" evidence="3">
    <location>
        <begin position="1"/>
        <end position="38"/>
    </location>
</feature>
<comment type="subcellular location">
    <subcellularLocation>
        <location evidence="1">Membrane</location>
        <topology evidence="1">Multi-pass membrane protein</topology>
    </subcellularLocation>
</comment>
<feature type="transmembrane region" description="Helical" evidence="4">
    <location>
        <begin position="81"/>
        <end position="98"/>
    </location>
</feature>
<keyword evidence="4" id="KW-1133">Transmembrane helix</keyword>
<dbReference type="PROSITE" id="PS50850">
    <property type="entry name" value="MFS"/>
    <property type="match status" value="1"/>
</dbReference>
<name>A0ABP0CVJ2_9PEZI</name>
<dbReference type="Gene3D" id="1.20.1250.20">
    <property type="entry name" value="MFS general substrate transporter like domains"/>
    <property type="match status" value="1"/>
</dbReference>
<evidence type="ECO:0000256" key="1">
    <source>
        <dbReference type="ARBA" id="ARBA00004141"/>
    </source>
</evidence>
<feature type="domain" description="Major facilitator superfamily (MFS) profile" evidence="5">
    <location>
        <begin position="46"/>
        <end position="183"/>
    </location>
</feature>
<dbReference type="SUPFAM" id="SSF103473">
    <property type="entry name" value="MFS general substrate transporter"/>
    <property type="match status" value="1"/>
</dbReference>
<dbReference type="Pfam" id="PF07690">
    <property type="entry name" value="MFS_1"/>
    <property type="match status" value="1"/>
</dbReference>
<comment type="similarity">
    <text evidence="2">Belongs to the major facilitator superfamily. Monocarboxylate porter (TC 2.A.1.13) family.</text>
</comment>
<feature type="transmembrane region" description="Helical" evidence="4">
    <location>
        <begin position="110"/>
        <end position="128"/>
    </location>
</feature>
<dbReference type="Proteomes" id="UP001642482">
    <property type="component" value="Unassembled WGS sequence"/>
</dbReference>
<accession>A0ABP0CVJ2</accession>
<dbReference type="PANTHER" id="PTHR11360:SF177">
    <property type="entry name" value="RIBOFLAVIN TRANSPORTER MCH5"/>
    <property type="match status" value="1"/>
</dbReference>
<protein>
    <recommendedName>
        <fullName evidence="5">Major facilitator superfamily (MFS) profile domain-containing protein</fullName>
    </recommendedName>
</protein>
<evidence type="ECO:0000313" key="6">
    <source>
        <dbReference type="EMBL" id="CAK7235803.1"/>
    </source>
</evidence>
<proteinExistence type="inferred from homology"/>
<dbReference type="InterPro" id="IPR036259">
    <property type="entry name" value="MFS_trans_sf"/>
</dbReference>
<keyword evidence="4" id="KW-0812">Transmembrane</keyword>
<evidence type="ECO:0000259" key="5">
    <source>
        <dbReference type="PROSITE" id="PS50850"/>
    </source>
</evidence>
<keyword evidence="7" id="KW-1185">Reference proteome</keyword>
<dbReference type="InterPro" id="IPR050327">
    <property type="entry name" value="Proton-linked_MCT"/>
</dbReference>
<feature type="transmembrane region" description="Helical" evidence="4">
    <location>
        <begin position="135"/>
        <end position="156"/>
    </location>
</feature>
<gene>
    <name evidence="6" type="ORF">SEUCBS140593_009404</name>
</gene>
<evidence type="ECO:0000256" key="2">
    <source>
        <dbReference type="ARBA" id="ARBA00006727"/>
    </source>
</evidence>
<evidence type="ECO:0000256" key="3">
    <source>
        <dbReference type="SAM" id="MobiDB-lite"/>
    </source>
</evidence>
<organism evidence="6 7">
    <name type="scientific">Sporothrix eucalyptigena</name>
    <dbReference type="NCBI Taxonomy" id="1812306"/>
    <lineage>
        <taxon>Eukaryota</taxon>
        <taxon>Fungi</taxon>
        <taxon>Dikarya</taxon>
        <taxon>Ascomycota</taxon>
        <taxon>Pezizomycotina</taxon>
        <taxon>Sordariomycetes</taxon>
        <taxon>Sordariomycetidae</taxon>
        <taxon>Ophiostomatales</taxon>
        <taxon>Ophiostomataceae</taxon>
        <taxon>Sporothrix</taxon>
    </lineage>
</organism>
<evidence type="ECO:0000256" key="4">
    <source>
        <dbReference type="SAM" id="Phobius"/>
    </source>
</evidence>
<dbReference type="EMBL" id="CAWUHD010000153">
    <property type="protein sequence ID" value="CAK7235803.1"/>
    <property type="molecule type" value="Genomic_DNA"/>
</dbReference>
<reference evidence="6 7" key="1">
    <citation type="submission" date="2024-01" db="EMBL/GenBank/DDBJ databases">
        <authorList>
            <person name="Allen C."/>
            <person name="Tagirdzhanova G."/>
        </authorList>
    </citation>
    <scope>NUCLEOTIDE SEQUENCE [LARGE SCALE GENOMIC DNA]</scope>
</reference>
<sequence length="183" mass="19559">MSTETPSYNAISRPEATGGDLGRQRSQSESPDNLVDGTDHPDGGYEAWVTLFGCFCSFLGLFIPMTYIASYAQAQGMSLHTAYLMVTLMNVGSLLGRWLPGWLGDKLGRFNTQVAALSLCLVSILGIWKSAGDKLAVLTVFVLLFGLGSGSGISLVPVCIAQLCKTEDYGKYFTAIYSVGSFG</sequence>
<dbReference type="InterPro" id="IPR011701">
    <property type="entry name" value="MFS"/>
</dbReference>
<dbReference type="InterPro" id="IPR020846">
    <property type="entry name" value="MFS_dom"/>
</dbReference>
<evidence type="ECO:0000313" key="7">
    <source>
        <dbReference type="Proteomes" id="UP001642482"/>
    </source>
</evidence>
<feature type="compositionally biased region" description="Polar residues" evidence="3">
    <location>
        <begin position="1"/>
        <end position="10"/>
    </location>
</feature>
<feature type="transmembrane region" description="Helical" evidence="4">
    <location>
        <begin position="47"/>
        <end position="69"/>
    </location>
</feature>
<comment type="caution">
    <text evidence="6">The sequence shown here is derived from an EMBL/GenBank/DDBJ whole genome shotgun (WGS) entry which is preliminary data.</text>
</comment>
<dbReference type="PANTHER" id="PTHR11360">
    <property type="entry name" value="MONOCARBOXYLATE TRANSPORTER"/>
    <property type="match status" value="1"/>
</dbReference>
<keyword evidence="4" id="KW-0472">Membrane</keyword>